<feature type="compositionally biased region" description="Low complexity" evidence="7">
    <location>
        <begin position="785"/>
        <end position="809"/>
    </location>
</feature>
<evidence type="ECO:0000313" key="10">
    <source>
        <dbReference type="EnsemblMetazoa" id="PHUM193850-PA"/>
    </source>
</evidence>
<dbReference type="PROSITE" id="PS50089">
    <property type="entry name" value="ZF_RING_2"/>
    <property type="match status" value="1"/>
</dbReference>
<reference evidence="9" key="1">
    <citation type="submission" date="2007-04" db="EMBL/GenBank/DDBJ databases">
        <title>Annotation of Pediculus humanus corporis strain USDA.</title>
        <authorList>
            <person name="Kirkness E."/>
            <person name="Hannick L."/>
            <person name="Hass B."/>
            <person name="Bruggner R."/>
            <person name="Lawson D."/>
            <person name="Bidwell S."/>
            <person name="Joardar V."/>
            <person name="Caler E."/>
            <person name="Walenz B."/>
            <person name="Inman J."/>
            <person name="Schobel S."/>
            <person name="Galinsky K."/>
            <person name="Amedeo P."/>
            <person name="Strausberg R."/>
        </authorList>
    </citation>
    <scope>NUCLEOTIDE SEQUENCE</scope>
    <source>
        <strain evidence="9">USDA</strain>
    </source>
</reference>
<dbReference type="CTD" id="8240190"/>
<dbReference type="InterPro" id="IPR017907">
    <property type="entry name" value="Znf_RING_CS"/>
</dbReference>
<protein>
    <submittedName>
        <fullName evidence="9 10">Polycomb complex protein bmi-1, putative</fullName>
    </submittedName>
</protein>
<dbReference type="EMBL" id="AAZO01002248">
    <property type="status" value="NOT_ANNOTATED_CDS"/>
    <property type="molecule type" value="Genomic_DNA"/>
</dbReference>
<evidence type="ECO:0000313" key="9">
    <source>
        <dbReference type="EMBL" id="EEB12607.1"/>
    </source>
</evidence>
<feature type="region of interest" description="Disordered" evidence="7">
    <location>
        <begin position="455"/>
        <end position="474"/>
    </location>
</feature>
<dbReference type="eggNOG" id="KOG2660">
    <property type="taxonomic scope" value="Eukaryota"/>
</dbReference>
<organism>
    <name type="scientific">Pediculus humanus subsp. corporis</name>
    <name type="common">Body louse</name>
    <dbReference type="NCBI Taxonomy" id="121224"/>
    <lineage>
        <taxon>Eukaryota</taxon>
        <taxon>Metazoa</taxon>
        <taxon>Ecdysozoa</taxon>
        <taxon>Arthropoda</taxon>
        <taxon>Hexapoda</taxon>
        <taxon>Insecta</taxon>
        <taxon>Pterygota</taxon>
        <taxon>Neoptera</taxon>
        <taxon>Paraneoptera</taxon>
        <taxon>Psocodea</taxon>
        <taxon>Troctomorpha</taxon>
        <taxon>Phthiraptera</taxon>
        <taxon>Anoplura</taxon>
        <taxon>Pediculidae</taxon>
        <taxon>Pediculus</taxon>
    </lineage>
</organism>
<proteinExistence type="predicted"/>
<dbReference type="Pfam" id="PF13923">
    <property type="entry name" value="zf-C3HC4_2"/>
    <property type="match status" value="1"/>
</dbReference>
<dbReference type="GO" id="GO:0008270">
    <property type="term" value="F:zinc ion binding"/>
    <property type="evidence" value="ECO:0007669"/>
    <property type="project" value="UniProtKB-KW"/>
</dbReference>
<dbReference type="FunFam" id="3.30.40.10:FF:000122">
    <property type="entry name" value="polycomb group RING finger protein 1"/>
    <property type="match status" value="1"/>
</dbReference>
<reference evidence="10" key="3">
    <citation type="submission" date="2021-02" db="UniProtKB">
        <authorList>
            <consortium name="EnsemblMetazoa"/>
        </authorList>
    </citation>
    <scope>IDENTIFICATION</scope>
    <source>
        <strain evidence="10">USDA</strain>
    </source>
</reference>
<reference evidence="9" key="2">
    <citation type="submission" date="2007-04" db="EMBL/GenBank/DDBJ databases">
        <title>The genome of the human body louse.</title>
        <authorList>
            <consortium name="The Human Body Louse Genome Consortium"/>
            <person name="Kirkness E."/>
            <person name="Walenz B."/>
            <person name="Hass B."/>
            <person name="Bruggner R."/>
            <person name="Strausberg R."/>
        </authorList>
    </citation>
    <scope>NUCLEOTIDE SEQUENCE</scope>
    <source>
        <strain evidence="9">USDA</strain>
    </source>
</reference>
<keyword evidence="3 6" id="KW-0863">Zinc-finger</keyword>
<dbReference type="Gene3D" id="3.10.20.90">
    <property type="entry name" value="Phosphatidylinositol 3-kinase Catalytic Subunit, Chain A, domain 1"/>
    <property type="match status" value="1"/>
</dbReference>
<keyword evidence="2" id="KW-0479">Metal-binding</keyword>
<dbReference type="GO" id="GO:0000122">
    <property type="term" value="P:negative regulation of transcription by RNA polymerase II"/>
    <property type="evidence" value="ECO:0007669"/>
    <property type="project" value="TreeGrafter"/>
</dbReference>
<evidence type="ECO:0000256" key="3">
    <source>
        <dbReference type="ARBA" id="ARBA00022771"/>
    </source>
</evidence>
<dbReference type="InParanoid" id="E0VGV1"/>
<dbReference type="InterPro" id="IPR032443">
    <property type="entry name" value="RAWUL"/>
</dbReference>
<dbReference type="EMBL" id="DS235152">
    <property type="protein sequence ID" value="EEB12607.1"/>
    <property type="molecule type" value="Genomic_DNA"/>
</dbReference>
<dbReference type="RefSeq" id="XP_002425345.1">
    <property type="nucleotide sequence ID" value="XM_002425300.1"/>
</dbReference>
<dbReference type="PROSITE" id="PS00518">
    <property type="entry name" value="ZF_RING_1"/>
    <property type="match status" value="1"/>
</dbReference>
<dbReference type="InterPro" id="IPR001841">
    <property type="entry name" value="Znf_RING"/>
</dbReference>
<dbReference type="SMART" id="SM00184">
    <property type="entry name" value="RING"/>
    <property type="match status" value="1"/>
</dbReference>
<feature type="compositionally biased region" description="Basic and acidic residues" evidence="7">
    <location>
        <begin position="330"/>
        <end position="348"/>
    </location>
</feature>
<comment type="subcellular location">
    <subcellularLocation>
        <location evidence="1">Nucleus</location>
    </subcellularLocation>
</comment>
<feature type="domain" description="RING-type" evidence="8">
    <location>
        <begin position="21"/>
        <end position="60"/>
    </location>
</feature>
<keyword evidence="11" id="KW-1185">Reference proteome</keyword>
<dbReference type="AlphaFoldDB" id="E0VGV1"/>
<dbReference type="InterPro" id="IPR013083">
    <property type="entry name" value="Znf_RING/FYVE/PHD"/>
</dbReference>
<evidence type="ECO:0000313" key="11">
    <source>
        <dbReference type="Proteomes" id="UP000009046"/>
    </source>
</evidence>
<evidence type="ECO:0000256" key="2">
    <source>
        <dbReference type="ARBA" id="ARBA00022723"/>
    </source>
</evidence>
<feature type="compositionally biased region" description="Basic and acidic residues" evidence="7">
    <location>
        <begin position="291"/>
        <end position="319"/>
    </location>
</feature>
<dbReference type="PANTHER" id="PTHR10825:SF29">
    <property type="entry name" value="POLYCOMB GROUP RING FINGER PROTEIN 1"/>
    <property type="match status" value="1"/>
</dbReference>
<evidence type="ECO:0000256" key="1">
    <source>
        <dbReference type="ARBA" id="ARBA00004123"/>
    </source>
</evidence>
<feature type="region of interest" description="Disordered" evidence="7">
    <location>
        <begin position="290"/>
        <end position="386"/>
    </location>
</feature>
<dbReference type="GO" id="GO:1990841">
    <property type="term" value="F:promoter-specific chromatin binding"/>
    <property type="evidence" value="ECO:0007669"/>
    <property type="project" value="TreeGrafter"/>
</dbReference>
<dbReference type="OrthoDB" id="1305878at2759"/>
<dbReference type="GeneID" id="8240190"/>
<dbReference type="PANTHER" id="PTHR10825">
    <property type="entry name" value="RING FINGER DOMAIN-CONTAINING, POLYCOMB GROUP COMPONENT"/>
    <property type="match status" value="1"/>
</dbReference>
<dbReference type="Proteomes" id="UP000009046">
    <property type="component" value="Unassembled WGS sequence"/>
</dbReference>
<feature type="region of interest" description="Disordered" evidence="7">
    <location>
        <begin position="560"/>
        <end position="607"/>
    </location>
</feature>
<dbReference type="KEGG" id="phu:Phum_PHUM193850"/>
<keyword evidence="5" id="KW-0539">Nucleus</keyword>
<gene>
    <name evidence="10" type="primary">8240190</name>
    <name evidence="9" type="ORF">Phum_PHUM193850</name>
</gene>
<accession>E0VGV1</accession>
<evidence type="ECO:0000259" key="8">
    <source>
        <dbReference type="PROSITE" id="PS50089"/>
    </source>
</evidence>
<keyword evidence="4" id="KW-0862">Zinc</keyword>
<dbReference type="Gene3D" id="3.30.40.10">
    <property type="entry name" value="Zinc/RING finger domain, C3HC4 (zinc finger)"/>
    <property type="match status" value="1"/>
</dbReference>
<evidence type="ECO:0000256" key="5">
    <source>
        <dbReference type="ARBA" id="ARBA00023242"/>
    </source>
</evidence>
<dbReference type="EnsemblMetazoa" id="PHUM193850-RA">
    <property type="protein sequence ID" value="PHUM193850-PA"/>
    <property type="gene ID" value="PHUM193850"/>
</dbReference>
<feature type="region of interest" description="Disordered" evidence="7">
    <location>
        <begin position="782"/>
        <end position="824"/>
    </location>
</feature>
<feature type="compositionally biased region" description="Basic and acidic residues" evidence="7">
    <location>
        <begin position="586"/>
        <end position="597"/>
    </location>
</feature>
<evidence type="ECO:0000256" key="7">
    <source>
        <dbReference type="SAM" id="MobiDB-lite"/>
    </source>
</evidence>
<evidence type="ECO:0000256" key="4">
    <source>
        <dbReference type="ARBA" id="ARBA00022833"/>
    </source>
</evidence>
<dbReference type="HOGENOM" id="CLU_325508_0_0_1"/>
<dbReference type="SUPFAM" id="SSF57850">
    <property type="entry name" value="RING/U-box"/>
    <property type="match status" value="1"/>
</dbReference>
<dbReference type="GO" id="GO:0035102">
    <property type="term" value="C:PRC1 complex"/>
    <property type="evidence" value="ECO:0007669"/>
    <property type="project" value="TreeGrafter"/>
</dbReference>
<dbReference type="VEuPathDB" id="VectorBase:PHUM193850"/>
<dbReference type="Pfam" id="PF16207">
    <property type="entry name" value="RAWUL"/>
    <property type="match status" value="1"/>
</dbReference>
<sequence>MDKLNSIHKLKLLDLNPHLMCVLCGGYYIDATTIVECLHSFCRSCIVKHLESSKYCPICEVQVHKTKPLLNIRPDKTLQNIVYKLVPGLFANEMRSRRKFYRERPHYIKPTNSELIGEVSNEIYINDDNITFSLVYHAGSITSSSNNFGEGYREILPPFHQDLKRYFKCPTGVTVYHLKKLLKKKYDLNDNNYKMEIYLMDQPLREELTLLDVSYIYHWKSVGFNFVCLFVCLSNNASIYRLIKFKIVCLFVCLQKGSLNLTCKIFENVIKRQKLEEKFYSNASLTTGMSSREETEGKKERINCTEPKMNEVKREKEEGMEVVGKKKKKNDGESEKLKNGESHGKSDVDNTISRIGEIGKNSSPSDCKKENVQPTGSSCDAHNKTETSKVKENGVVVKEGESKEVQLQISESGVMSVSQVEDGKIVRTLEDAPPKVINNQHLITGLSLGLNKGNDNGGETNGNKVDGNNVDRTPVVTTTTTTTVAAVTPASVATATSTSTAVTESHRKTSTKPVKSYKTIRCAPKTWNPVIPKEKLRPTLMKNSPEEPKKPLKFFKMRNMPRFLGNPSSGVKPLFAHEPQENNNGEEDKKKGQDNKKQQQQPAETVKNKILKIDPKTLRPIEKSTSEDVKVTPTTPTVPNLLTNPFIPNNNHFLFSDLHLLPPNCGNFTNSKFDVKNNDFAPDKSPPTGGIFKNPLPNGSYPPICFPTPDHKSNFYPFSNLTKPQNFPFPVTDKMDPLLRASRLSPFGNLAGFNVAGFHASLPPSISRLLNPHHHFRKINQSLENNNNNNSSSSSSGSGSSSGGSSSNSRKNKDESTKVETKNNATNCDDSLKIITNATDATSGNEKNVSISQGGNIKINNESASIAEVKSIRDNNSHVDDKDTKR</sequence>
<dbReference type="STRING" id="121224.E0VGV1"/>
<name>E0VGV1_PEDHC</name>
<feature type="compositionally biased region" description="Basic and acidic residues" evidence="7">
    <location>
        <begin position="811"/>
        <end position="821"/>
    </location>
</feature>
<evidence type="ECO:0000256" key="6">
    <source>
        <dbReference type="PROSITE-ProRule" id="PRU00175"/>
    </source>
</evidence>